<feature type="compositionally biased region" description="Low complexity" evidence="1">
    <location>
        <begin position="233"/>
        <end position="242"/>
    </location>
</feature>
<evidence type="ECO:0000313" key="5">
    <source>
        <dbReference type="Proteomes" id="UP000054567"/>
    </source>
</evidence>
<dbReference type="PROSITE" id="PS50234">
    <property type="entry name" value="VWFA"/>
    <property type="match status" value="1"/>
</dbReference>
<dbReference type="InterPro" id="IPR002035">
    <property type="entry name" value="VWF_A"/>
</dbReference>
<reference evidence="5" key="3">
    <citation type="journal article" date="2010" name="Genome Res.">
        <title>Population genomic sequencing of Coccidioides fungi reveals recent hybridization and transposon control.</title>
        <authorList>
            <person name="Neafsey D.E."/>
            <person name="Barker B.M."/>
            <person name="Sharpton T.J."/>
            <person name="Stajich J.E."/>
            <person name="Park D.J."/>
            <person name="Whiston E."/>
            <person name="Hung C.-Y."/>
            <person name="McMahan C."/>
            <person name="White J."/>
            <person name="Sykes S."/>
            <person name="Heiman D."/>
            <person name="Young S."/>
            <person name="Zeng Q."/>
            <person name="Abouelleil A."/>
            <person name="Aftuck L."/>
            <person name="Bessette D."/>
            <person name="Brown A."/>
            <person name="FitzGerald M."/>
            <person name="Lui A."/>
            <person name="Macdonald J.P."/>
            <person name="Priest M."/>
            <person name="Orbach M.J."/>
            <person name="Galgiani J.N."/>
            <person name="Kirkland T.N."/>
            <person name="Cole G.T."/>
            <person name="Birren B.W."/>
            <person name="Henn M.R."/>
            <person name="Taylor J.W."/>
            <person name="Rounsley S.D."/>
        </authorList>
    </citation>
    <scope>NUCLEOTIDE SEQUENCE [LARGE SCALE GENOMIC DNA]</scope>
    <source>
        <strain evidence="5">RMSCC 3488</strain>
    </source>
</reference>
<reference evidence="5" key="2">
    <citation type="journal article" date="2009" name="Genome Res.">
        <title>Comparative genomic analyses of the human fungal pathogens Coccidioides and their relatives.</title>
        <authorList>
            <person name="Sharpton T.J."/>
            <person name="Stajich J.E."/>
            <person name="Rounsley S.D."/>
            <person name="Gardner M.J."/>
            <person name="Wortman J.R."/>
            <person name="Jordar V.S."/>
            <person name="Maiti R."/>
            <person name="Kodira C.D."/>
            <person name="Neafsey D.E."/>
            <person name="Zeng Q."/>
            <person name="Hung C.-Y."/>
            <person name="McMahan C."/>
            <person name="Muszewska A."/>
            <person name="Grynberg M."/>
            <person name="Mandel M.A."/>
            <person name="Kellner E.M."/>
            <person name="Barker B.M."/>
            <person name="Galgiani J.N."/>
            <person name="Orbach M.J."/>
            <person name="Kirkland T.N."/>
            <person name="Cole G.T."/>
            <person name="Henn M.R."/>
            <person name="Birren B.W."/>
            <person name="Taylor J.W."/>
        </authorList>
    </citation>
    <scope>NUCLEOTIDE SEQUENCE [LARGE SCALE GENOMIC DNA]</scope>
    <source>
        <strain evidence="5">RMSCC 3488</strain>
    </source>
</reference>
<dbReference type="SMART" id="SM00327">
    <property type="entry name" value="VWA"/>
    <property type="match status" value="1"/>
</dbReference>
<dbReference type="SUPFAM" id="SSF53300">
    <property type="entry name" value="vWA-like"/>
    <property type="match status" value="1"/>
</dbReference>
<feature type="domain" description="VIT" evidence="3">
    <location>
        <begin position="12"/>
        <end position="143"/>
    </location>
</feature>
<dbReference type="Proteomes" id="UP000054567">
    <property type="component" value="Unassembled WGS sequence"/>
</dbReference>
<proteinExistence type="predicted"/>
<feature type="domain" description="VWFA" evidence="2">
    <location>
        <begin position="301"/>
        <end position="477"/>
    </location>
</feature>
<evidence type="ECO:0000259" key="3">
    <source>
        <dbReference type="PROSITE" id="PS51468"/>
    </source>
</evidence>
<dbReference type="OrthoDB" id="1729737at2759"/>
<evidence type="ECO:0000256" key="1">
    <source>
        <dbReference type="SAM" id="MobiDB-lite"/>
    </source>
</evidence>
<dbReference type="Gene3D" id="3.40.50.410">
    <property type="entry name" value="von Willebrand factor, type A domain"/>
    <property type="match status" value="1"/>
</dbReference>
<dbReference type="VEuPathDB" id="FungiDB:CPAG_02831"/>
<dbReference type="Pfam" id="PF08487">
    <property type="entry name" value="VIT"/>
    <property type="match status" value="1"/>
</dbReference>
<dbReference type="PANTHER" id="PTHR45737">
    <property type="entry name" value="VON WILLEBRAND FACTOR A DOMAIN-CONTAINING PROTEIN 5A"/>
    <property type="match status" value="1"/>
</dbReference>
<dbReference type="PANTHER" id="PTHR45737:SF6">
    <property type="entry name" value="VON WILLEBRAND FACTOR A DOMAIN-CONTAINING PROTEIN 5A"/>
    <property type="match status" value="1"/>
</dbReference>
<dbReference type="EMBL" id="DS268109">
    <property type="protein sequence ID" value="KMM66492.1"/>
    <property type="molecule type" value="Genomic_DNA"/>
</dbReference>
<name>A0A0J6I526_COCPO</name>
<dbReference type="PROSITE" id="PS51468">
    <property type="entry name" value="VIT"/>
    <property type="match status" value="1"/>
</dbReference>
<dbReference type="Pfam" id="PF13768">
    <property type="entry name" value="VWA_3"/>
    <property type="match status" value="1"/>
</dbReference>
<organism evidence="4 5">
    <name type="scientific">Coccidioides posadasii RMSCC 3488</name>
    <dbReference type="NCBI Taxonomy" id="454284"/>
    <lineage>
        <taxon>Eukaryota</taxon>
        <taxon>Fungi</taxon>
        <taxon>Dikarya</taxon>
        <taxon>Ascomycota</taxon>
        <taxon>Pezizomycotina</taxon>
        <taxon>Eurotiomycetes</taxon>
        <taxon>Eurotiomycetidae</taxon>
        <taxon>Onygenales</taxon>
        <taxon>Onygenaceae</taxon>
        <taxon>Coccidioides</taxon>
    </lineage>
</organism>
<feature type="compositionally biased region" description="Low complexity" evidence="1">
    <location>
        <begin position="794"/>
        <end position="804"/>
    </location>
</feature>
<feature type="region of interest" description="Disordered" evidence="1">
    <location>
        <begin position="501"/>
        <end position="534"/>
    </location>
</feature>
<dbReference type="InterPro" id="IPR036465">
    <property type="entry name" value="vWFA_dom_sf"/>
</dbReference>
<feature type="region of interest" description="Disordered" evidence="1">
    <location>
        <begin position="206"/>
        <end position="242"/>
    </location>
</feature>
<evidence type="ECO:0000313" key="4">
    <source>
        <dbReference type="EMBL" id="KMM66492.1"/>
    </source>
</evidence>
<dbReference type="InterPro" id="IPR013694">
    <property type="entry name" value="VIT"/>
</dbReference>
<feature type="compositionally biased region" description="Basic and acidic residues" evidence="1">
    <location>
        <begin position="501"/>
        <end position="512"/>
    </location>
</feature>
<feature type="region of interest" description="Disordered" evidence="1">
    <location>
        <begin position="778"/>
        <end position="804"/>
    </location>
</feature>
<dbReference type="SMART" id="SM00609">
    <property type="entry name" value="VIT"/>
    <property type="match status" value="1"/>
</dbReference>
<protein>
    <recommendedName>
        <fullName evidence="6">von Willebrand domain-containing protein</fullName>
    </recommendedName>
</protein>
<accession>A0A0J6I526</accession>
<reference evidence="4 5" key="1">
    <citation type="submission" date="2007-06" db="EMBL/GenBank/DDBJ databases">
        <title>The Genome Sequence of Coccidioides posadasii RMSCC_3488.</title>
        <authorList>
            <consortium name="Coccidioides Genome Resources Consortium"/>
            <consortium name="The Broad Institute Genome Sequencing Platform"/>
            <person name="Henn M.R."/>
            <person name="Sykes S."/>
            <person name="Young S."/>
            <person name="Jaffe D."/>
            <person name="Berlin A."/>
            <person name="Alvarez P."/>
            <person name="Butler J."/>
            <person name="Gnerre S."/>
            <person name="Grabherr M."/>
            <person name="Mauceli E."/>
            <person name="Brockman W."/>
            <person name="Kodira C."/>
            <person name="Alvarado L."/>
            <person name="Zeng Q."/>
            <person name="Crawford M."/>
            <person name="Antoine C."/>
            <person name="Devon K."/>
            <person name="Galgiani J."/>
            <person name="Orsborn K."/>
            <person name="Lewis M.L."/>
            <person name="Nusbaum C."/>
            <person name="Galagan J."/>
            <person name="Birren B."/>
        </authorList>
    </citation>
    <scope>NUCLEOTIDE SEQUENCE [LARGE SCALE GENOMIC DNA]</scope>
    <source>
        <strain evidence="4 5">RMSCC 3488</strain>
    </source>
</reference>
<evidence type="ECO:0000259" key="2">
    <source>
        <dbReference type="PROSITE" id="PS50234"/>
    </source>
</evidence>
<sequence length="956" mass="105006">MSAHHSLEPCGCYYILPDPLPTPVYLPQVDLKVHSTILASTSRTSLSQTFINPSTEKIKNASYTFPLFDGVSIVSFKCEIGDRVIHGVVKEKEQARAEYDAAVDQGSSAALLEQSMSASDTFTTSIGNIPEQSKVTVHITYLGELQHDAQADGLRFTVPLAICPRYGKLVETPRNLEDGVKHLASRGSIEITVDVQVEQKSVIQRLQSPSHPLDVLPGRTSTDSEGEHHANKASASWALRRSSRPSQNGHIALERDFVLIVNTKDQGLPYAFLETHPTIPNQRAIRTSLVPKFNIPNNDPEIVFIIDRSGSMSDKIDTLKSALKVFLKSLPVGIKFNICSFGSSYSFLWKKSRTYDKSSLEDALAFVDTVCADFGGTEMLRPIKATVENRFQDLDLDVLLLTDGEIWDQEQLFAYINESVSKAPTRFFSLGIGDAVSHSLVQGIARAGGGFAQTVGTNEDLDKKVVRMLKAALTPHVKYTLELKYESSDNDSRREDDGFEIVEKSEDHRFEGETGPQGTTHDDTTAKAQQDQPPISLYDENFKETDIKSVADLPTIPAPAVIQAPYDVPGLFPFNRSTVYLLLSPESNAANPKSVILKGMSKHGPLSLTIPVEDVGKNITIHQLAARKIIVDLEEGRGWTSQAKDKTGRRFVDQHESKKEDIAKREAIRLGTKYQIAGKWCSFVAVESTEHEVANLTGKERLLSREPAEPVQYSQYAFGFGAPAQPMAWGIPPQPSLSQPLACSRKLKKAYPQPSVAAQKVVSRRGLFRSSPNVASTPNAFGAFQSQPPPAPVESAEISSVPSGSSPGHSILFGSPAIASFGSGPSFDPTEAPVSAQYPKFHQLILCQSFEGSWEWKRQIFDIIETDSETLKGKVDWSMTLGIGQDDIDKEDENLQTIVMTLAAIAYLNKKWGGDRETWELVGEKAMNWVNAKLAAMGGQPLESQQAVLDRFQSAI</sequence>
<gene>
    <name evidence="4" type="ORF">CPAG_02831</name>
</gene>
<dbReference type="AlphaFoldDB" id="A0A0J6I526"/>
<evidence type="ECO:0008006" key="6">
    <source>
        <dbReference type="Google" id="ProtNLM"/>
    </source>
</evidence>